<evidence type="ECO:0000313" key="9">
    <source>
        <dbReference type="EMBL" id="ADY52569.1"/>
    </source>
</evidence>
<reference evidence="10" key="2">
    <citation type="submission" date="2011-02" db="EMBL/GenBank/DDBJ databases">
        <title>The complete genome of Pedobacter saltans DSM 12145.</title>
        <authorList>
            <consortium name="US DOE Joint Genome Institute (JGI-PGF)"/>
            <person name="Lucas S."/>
            <person name="Copeland A."/>
            <person name="Lapidus A."/>
            <person name="Bruce D."/>
            <person name="Goodwin L."/>
            <person name="Pitluck S."/>
            <person name="Kyrpides N."/>
            <person name="Mavromatis K."/>
            <person name="Pagani I."/>
            <person name="Ivanova N."/>
            <person name="Ovchinnikova G."/>
            <person name="Lu M."/>
            <person name="Detter J.C."/>
            <person name="Han C."/>
            <person name="Land M."/>
            <person name="Hauser L."/>
            <person name="Markowitz V."/>
            <person name="Cheng J.-F."/>
            <person name="Hugenholtz P."/>
            <person name="Woyke T."/>
            <person name="Wu D."/>
            <person name="Tindall B."/>
            <person name="Pomrenke H.G."/>
            <person name="Brambilla E."/>
            <person name="Klenk H.-P."/>
            <person name="Eisen J.A."/>
        </authorList>
    </citation>
    <scope>NUCLEOTIDE SEQUENCE [LARGE SCALE GENOMIC DNA]</scope>
    <source>
        <strain evidence="10">ATCC 51119 / DSM 12145 / JCM 21818 / LMG 10337 / NBRC 100064 / NCIMB 13643</strain>
    </source>
</reference>
<dbReference type="EMBL" id="CP002545">
    <property type="protein sequence ID" value="ADY52569.1"/>
    <property type="molecule type" value="Genomic_DNA"/>
</dbReference>
<dbReference type="Pfam" id="PF14322">
    <property type="entry name" value="SusD-like_3"/>
    <property type="match status" value="1"/>
</dbReference>
<keyword evidence="6" id="KW-0175">Coiled coil</keyword>
<dbReference type="HOGENOM" id="CLU_372868_0_0_10"/>
<gene>
    <name evidence="9" type="ordered locus">Pedsa_2017</name>
</gene>
<evidence type="ECO:0000256" key="3">
    <source>
        <dbReference type="ARBA" id="ARBA00022729"/>
    </source>
</evidence>
<keyword evidence="5" id="KW-0998">Cell outer membrane</keyword>
<dbReference type="Gene3D" id="1.25.40.390">
    <property type="match status" value="2"/>
</dbReference>
<feature type="domain" description="RagB/SusD" evidence="7">
    <location>
        <begin position="485"/>
        <end position="551"/>
    </location>
</feature>
<comment type="similarity">
    <text evidence="2">Belongs to the SusD family.</text>
</comment>
<keyword evidence="4" id="KW-0472">Membrane</keyword>
<evidence type="ECO:0000259" key="7">
    <source>
        <dbReference type="Pfam" id="PF07980"/>
    </source>
</evidence>
<keyword evidence="10" id="KW-1185">Reference proteome</keyword>
<name>F0SA11_PSESL</name>
<dbReference type="OrthoDB" id="5903640at2"/>
<evidence type="ECO:0000259" key="8">
    <source>
        <dbReference type="Pfam" id="PF14322"/>
    </source>
</evidence>
<evidence type="ECO:0000256" key="2">
    <source>
        <dbReference type="ARBA" id="ARBA00006275"/>
    </source>
</evidence>
<dbReference type="SUPFAM" id="SSF48452">
    <property type="entry name" value="TPR-like"/>
    <property type="match status" value="1"/>
</dbReference>
<dbReference type="eggNOG" id="COG2335">
    <property type="taxonomic scope" value="Bacteria"/>
</dbReference>
<dbReference type="GO" id="GO:0009279">
    <property type="term" value="C:cell outer membrane"/>
    <property type="evidence" value="ECO:0007669"/>
    <property type="project" value="UniProtKB-SubCell"/>
</dbReference>
<feature type="domain" description="SusD-like N-terminal" evidence="8">
    <location>
        <begin position="295"/>
        <end position="450"/>
    </location>
</feature>
<evidence type="ECO:0000313" key="10">
    <source>
        <dbReference type="Proteomes" id="UP000000310"/>
    </source>
</evidence>
<feature type="coiled-coil region" evidence="6">
    <location>
        <begin position="148"/>
        <end position="175"/>
    </location>
</feature>
<keyword evidence="3" id="KW-0732">Signal</keyword>
<sequence length="626" mass="72066">MFEVLSNVMKKQLLFKFFSILFGATLLLTSCKKSNHDVSQEKFHVRLSGFAEKTLFVVGADVRIIELDERLTETIRQHQTRIGADGRYDTELELQSSLVKIIATGKYYDELTGQESAYPISLEGIVQVGNGEYEANVNVFTHIEQERLKKLLEQRKSMEEAKKEASNQLLELLNVDITNKKQAHEMKFMAGDTESAAMIAFSTMLLNRDKSKVNELLDKLKKDFSNGDLDEELKDELFRDADKIDFEKVAGNLVELYQRYGHQLKPGDIIAPEYPVKTENEALLVVKASMEILMDATKELFVLDALYTRNIDETLIKNNFDYRALYNHTHEPNNTAINNLFKTQYNVVNKSNSIIRLFEKASNIGFNKYHGTVLLNRSLAYLNIITYWGDPIILPVVTNIDDITERMPWKTALNLVITDLKKAEQLLPENGEEYIASKYAARALLARAHLLQKDYLQAKYYLDQIISSSKFKIESDHESVFKLSSKENVYIIAKELDKLENTNTFFERNIRKGELVPLIRYTEILLMAAECNAILKNAVGIEEYLNPVFKRQHGEDLYPGLSRHGAEEIIFGLWMSDLAKEGLSLSVYKRLEVGEYFFEKPHLKILPIPMYEMQLNKYLKQNPGYY</sequence>
<dbReference type="AlphaFoldDB" id="F0SA11"/>
<proteinExistence type="inferred from homology"/>
<protein>
    <submittedName>
        <fullName evidence="9">Uncharacterized protein</fullName>
    </submittedName>
</protein>
<evidence type="ECO:0000256" key="6">
    <source>
        <dbReference type="SAM" id="Coils"/>
    </source>
</evidence>
<dbReference type="STRING" id="762903.Pedsa_2017"/>
<accession>F0SA11</accession>
<evidence type="ECO:0000256" key="1">
    <source>
        <dbReference type="ARBA" id="ARBA00004442"/>
    </source>
</evidence>
<evidence type="ECO:0000256" key="4">
    <source>
        <dbReference type="ARBA" id="ARBA00023136"/>
    </source>
</evidence>
<comment type="subcellular location">
    <subcellularLocation>
        <location evidence="1">Cell outer membrane</location>
    </subcellularLocation>
</comment>
<organism evidence="9 10">
    <name type="scientific">Pseudopedobacter saltans (strain ATCC 51119 / DSM 12145 / JCM 21818 / CCUG 39354 / LMG 10337 / NBRC 100064 / NCIMB 13643)</name>
    <name type="common">Pedobacter saltans</name>
    <dbReference type="NCBI Taxonomy" id="762903"/>
    <lineage>
        <taxon>Bacteria</taxon>
        <taxon>Pseudomonadati</taxon>
        <taxon>Bacteroidota</taxon>
        <taxon>Sphingobacteriia</taxon>
        <taxon>Sphingobacteriales</taxon>
        <taxon>Sphingobacteriaceae</taxon>
        <taxon>Pseudopedobacter</taxon>
    </lineage>
</organism>
<dbReference type="InterPro" id="IPR033985">
    <property type="entry name" value="SusD-like_N"/>
</dbReference>
<dbReference type="KEGG" id="psn:Pedsa_2017"/>
<dbReference type="InterPro" id="IPR012944">
    <property type="entry name" value="SusD_RagB_dom"/>
</dbReference>
<dbReference type="Proteomes" id="UP000000310">
    <property type="component" value="Chromosome"/>
</dbReference>
<dbReference type="Pfam" id="PF07980">
    <property type="entry name" value="SusD_RagB"/>
    <property type="match status" value="1"/>
</dbReference>
<dbReference type="eggNOG" id="COG0406">
    <property type="taxonomic scope" value="Bacteria"/>
</dbReference>
<reference evidence="9 10" key="1">
    <citation type="journal article" date="2011" name="Stand. Genomic Sci.">
        <title>Complete genome sequence of the gliding, heparinolytic Pedobacter saltans type strain (113).</title>
        <authorList>
            <person name="Liolios K."/>
            <person name="Sikorski J."/>
            <person name="Lu M."/>
            <person name="Nolan M."/>
            <person name="Lapidus A."/>
            <person name="Lucas S."/>
            <person name="Hammon N."/>
            <person name="Deshpande S."/>
            <person name="Cheng J.F."/>
            <person name="Tapia R."/>
            <person name="Han C."/>
            <person name="Goodwin L."/>
            <person name="Pitluck S."/>
            <person name="Huntemann M."/>
            <person name="Ivanova N."/>
            <person name="Pagani I."/>
            <person name="Mavromatis K."/>
            <person name="Ovchinikova G."/>
            <person name="Pati A."/>
            <person name="Chen A."/>
            <person name="Palaniappan K."/>
            <person name="Land M."/>
            <person name="Hauser L."/>
            <person name="Brambilla E.M."/>
            <person name="Kotsyurbenko O."/>
            <person name="Rohde M."/>
            <person name="Tindall B.J."/>
            <person name="Abt B."/>
            <person name="Goker M."/>
            <person name="Detter J.C."/>
            <person name="Woyke T."/>
            <person name="Bristow J."/>
            <person name="Eisen J.A."/>
            <person name="Markowitz V."/>
            <person name="Hugenholtz P."/>
            <person name="Klenk H.P."/>
            <person name="Kyrpides N.C."/>
        </authorList>
    </citation>
    <scope>NUCLEOTIDE SEQUENCE [LARGE SCALE GENOMIC DNA]</scope>
    <source>
        <strain evidence="10">ATCC 51119 / DSM 12145 / JCM 21818 / LMG 10337 / NBRC 100064 / NCIMB 13643</strain>
    </source>
</reference>
<dbReference type="InterPro" id="IPR011990">
    <property type="entry name" value="TPR-like_helical_dom_sf"/>
</dbReference>
<evidence type="ECO:0000256" key="5">
    <source>
        <dbReference type="ARBA" id="ARBA00023237"/>
    </source>
</evidence>